<dbReference type="PROSITE" id="PS01332">
    <property type="entry name" value="HTH_RRF2_1"/>
    <property type="match status" value="1"/>
</dbReference>
<dbReference type="SUPFAM" id="SSF46785">
    <property type="entry name" value="Winged helix' DNA-binding domain"/>
    <property type="match status" value="1"/>
</dbReference>
<dbReference type="RefSeq" id="WP_407031646.1">
    <property type="nucleotide sequence ID" value="NZ_JAQGEF010000012.1"/>
</dbReference>
<organism evidence="2 3">
    <name type="scientific">Polluticaenibacter yanchengensis</name>
    <dbReference type="NCBI Taxonomy" id="3014562"/>
    <lineage>
        <taxon>Bacteria</taxon>
        <taxon>Pseudomonadati</taxon>
        <taxon>Bacteroidota</taxon>
        <taxon>Chitinophagia</taxon>
        <taxon>Chitinophagales</taxon>
        <taxon>Chitinophagaceae</taxon>
        <taxon>Polluticaenibacter</taxon>
    </lineage>
</organism>
<accession>A0ABT4UM80</accession>
<evidence type="ECO:0000313" key="2">
    <source>
        <dbReference type="EMBL" id="MDA3615320.1"/>
    </source>
</evidence>
<keyword evidence="1" id="KW-0238">DNA-binding</keyword>
<dbReference type="PANTHER" id="PTHR33221">
    <property type="entry name" value="WINGED HELIX-TURN-HELIX TRANSCRIPTIONAL REGULATOR, RRF2 FAMILY"/>
    <property type="match status" value="1"/>
</dbReference>
<protein>
    <submittedName>
        <fullName evidence="2">Rrf2 family transcriptional regulator</fullName>
    </submittedName>
</protein>
<keyword evidence="3" id="KW-1185">Reference proteome</keyword>
<dbReference type="PROSITE" id="PS51197">
    <property type="entry name" value="HTH_RRF2_2"/>
    <property type="match status" value="1"/>
</dbReference>
<evidence type="ECO:0000313" key="3">
    <source>
        <dbReference type="Proteomes" id="UP001210231"/>
    </source>
</evidence>
<reference evidence="2 3" key="1">
    <citation type="submission" date="2022-12" db="EMBL/GenBank/DDBJ databases">
        <title>Chitinophagaceae gen. sp. nov., a new member of the family Chitinophagaceae, isolated from soil in a chemical factory.</title>
        <authorList>
            <person name="Ke Z."/>
        </authorList>
    </citation>
    <scope>NUCLEOTIDE SEQUENCE [LARGE SCALE GENOMIC DNA]</scope>
    <source>
        <strain evidence="2 3">LY-5</strain>
    </source>
</reference>
<dbReference type="InterPro" id="IPR036388">
    <property type="entry name" value="WH-like_DNA-bd_sf"/>
</dbReference>
<evidence type="ECO:0000256" key="1">
    <source>
        <dbReference type="ARBA" id="ARBA00023125"/>
    </source>
</evidence>
<dbReference type="InterPro" id="IPR036390">
    <property type="entry name" value="WH_DNA-bd_sf"/>
</dbReference>
<dbReference type="Proteomes" id="UP001210231">
    <property type="component" value="Unassembled WGS sequence"/>
</dbReference>
<proteinExistence type="predicted"/>
<gene>
    <name evidence="2" type="ORF">O3P16_10915</name>
</gene>
<dbReference type="NCBIfam" id="TIGR00738">
    <property type="entry name" value="rrf2_super"/>
    <property type="match status" value="1"/>
</dbReference>
<sequence length="141" mass="15560">MLSQKAKYALKATAYLAANYGKGPVLMPIIAQEKKIPLRFLENIFHQLKQDGLLMSHRGRQGGYELLIPPHEVTLAKLIRLVDGPIAMLSCVSLNFYEPCAGCDENTCGLKRVMAEARDALLKILESKTLKDIVDGYACPA</sequence>
<dbReference type="PANTHER" id="PTHR33221:SF5">
    <property type="entry name" value="HTH-TYPE TRANSCRIPTIONAL REGULATOR ISCR"/>
    <property type="match status" value="1"/>
</dbReference>
<dbReference type="EMBL" id="JAQGEF010000012">
    <property type="protein sequence ID" value="MDA3615320.1"/>
    <property type="molecule type" value="Genomic_DNA"/>
</dbReference>
<dbReference type="InterPro" id="IPR000944">
    <property type="entry name" value="Tscrpt_reg_Rrf2"/>
</dbReference>
<name>A0ABT4UM80_9BACT</name>
<dbReference type="InterPro" id="IPR030489">
    <property type="entry name" value="TR_Rrf2-type_CS"/>
</dbReference>
<comment type="caution">
    <text evidence="2">The sequence shown here is derived from an EMBL/GenBank/DDBJ whole genome shotgun (WGS) entry which is preliminary data.</text>
</comment>
<dbReference type="Pfam" id="PF02082">
    <property type="entry name" value="Rrf2"/>
    <property type="match status" value="1"/>
</dbReference>
<dbReference type="Gene3D" id="1.10.10.10">
    <property type="entry name" value="Winged helix-like DNA-binding domain superfamily/Winged helix DNA-binding domain"/>
    <property type="match status" value="1"/>
</dbReference>